<dbReference type="InterPro" id="IPR002078">
    <property type="entry name" value="Sigma_54_int"/>
</dbReference>
<dbReference type="PANTHER" id="PTHR32071">
    <property type="entry name" value="TRANSCRIPTIONAL REGULATORY PROTEIN"/>
    <property type="match status" value="1"/>
</dbReference>
<sequence length="975" mass="110304">MEYNILDIIKAEDKKNPLTDEEIANKLGVLRETVTEYRKEYDIPDSRQRRKEFIVKDALEILRKDIKLSDRAFAKELNEKGYNLARYAAASVKKEVIDILEKENINKSSDVSELQTEQVIESKNSDDPFSVIIGHEGSLKLQINQAKAAILYPPHGLHTLLLGPSGVGKSYMAEVMYEFAKTTKNFSEDAPFMLFNCADYADNPQLLLSQLFGYAKGAFTGANENKKGIVELCNGGILFLDEIHRLPSEGQEILFYLIDRGKFRRLGETEVTRESKLMIIAATTESPESSLLLTFRRRIPMVIEIPSVKDRAYDERFHIVKNFFLNESVRLGKDIFVGRDVIKAFMTYDCPGNIGQLKSDIQVCCARGFLHSTLNNKENVRVNFQHVPDHVKEQVLTATINSKELERFTKENIIVSSKGVEILYKDQYSSVERDNIYQFIEDKYKELKSDGYSDKDINKVIGQQVEDELMRFASSINLAASNTQEIVNIIGEDMLKITEDVYKLAKKYINGLQRKVIYPLAIHLSSTYDRILNRREIVNPNLNMVKDKYSNEYKASEKAGELINNRLKIELPEDEIGFIAMYLKHFQEESKLEEGRVGVIVLSHGRVACGMAEVANRLLGVNHAVGLEMDLSDSPNIMLERTTKLVQKINQGKGCIILVDMGSLTTFGDIITAKTGIPTRVIGRVDTLMVLECVRRAILPEDTLDSIADEIDNKDNPYRYSKVDMQDKGKAIITLCITGEGSAAKVKEYIENSLGESVRDVDIIPLGYMNNDDIAATIDRISRTKQVLAIVGTINPELKDIPFISVEGLITGKLIGRLKKVIRNENIFINRLSEVIPPDVILPEENYKYKDEVIDKIAENLITEGYVEEGFLLSVYRREALGTTYLKGGIAIPHGDSKYVTKPTIAITKLANPINWDGVNNVDLIFMIALKEDSKDYFEQLYRIISSVDALKRIREAKDKEEISNILFKNTIPAK</sequence>
<dbReference type="InterPro" id="IPR036634">
    <property type="entry name" value="PRD_sf"/>
</dbReference>
<reference evidence="8 9" key="1">
    <citation type="submission" date="2021-01" db="EMBL/GenBank/DDBJ databases">
        <title>Genome public.</title>
        <authorList>
            <person name="Liu C."/>
            <person name="Sun Q."/>
        </authorList>
    </citation>
    <scope>NUCLEOTIDE SEQUENCE [LARGE SCALE GENOMIC DNA]</scope>
    <source>
        <strain evidence="8 9">YIM B02515</strain>
    </source>
</reference>
<dbReference type="SMART" id="SM00382">
    <property type="entry name" value="AAA"/>
    <property type="match status" value="1"/>
</dbReference>
<dbReference type="InterPro" id="IPR011608">
    <property type="entry name" value="PRD"/>
</dbReference>
<dbReference type="SUPFAM" id="SSF63520">
    <property type="entry name" value="PTS-regulatory domain, PRD"/>
    <property type="match status" value="1"/>
</dbReference>
<dbReference type="InterPro" id="IPR004701">
    <property type="entry name" value="PTS_EIIA_man-typ"/>
</dbReference>
<dbReference type="Pfam" id="PF00874">
    <property type="entry name" value="PRD"/>
    <property type="match status" value="1"/>
</dbReference>
<dbReference type="SUPFAM" id="SSF52540">
    <property type="entry name" value="P-loop containing nucleoside triphosphate hydrolases"/>
    <property type="match status" value="1"/>
</dbReference>
<dbReference type="PROSITE" id="PS51096">
    <property type="entry name" value="PTS_EIIA_TYPE_4"/>
    <property type="match status" value="1"/>
</dbReference>
<evidence type="ECO:0000256" key="1">
    <source>
        <dbReference type="ARBA" id="ARBA00022679"/>
    </source>
</evidence>
<dbReference type="InterPro" id="IPR016152">
    <property type="entry name" value="PTrfase/Anion_transptr"/>
</dbReference>
<evidence type="ECO:0000256" key="3">
    <source>
        <dbReference type="ARBA" id="ARBA00022840"/>
    </source>
</evidence>
<protein>
    <submittedName>
        <fullName evidence="8">Sigma 54-interacting transcriptional regulator</fullName>
    </submittedName>
</protein>
<dbReference type="Gene3D" id="3.40.50.300">
    <property type="entry name" value="P-loop containing nucleotide triphosphate hydrolases"/>
    <property type="match status" value="1"/>
</dbReference>
<dbReference type="InterPro" id="IPR003593">
    <property type="entry name" value="AAA+_ATPase"/>
</dbReference>
<dbReference type="SUPFAM" id="SSF53062">
    <property type="entry name" value="PTS system fructose IIA component-like"/>
    <property type="match status" value="1"/>
</dbReference>
<evidence type="ECO:0000313" key="8">
    <source>
        <dbReference type="EMBL" id="MBL4934652.1"/>
    </source>
</evidence>
<feature type="domain" description="PTS EIIA type-4" evidence="6">
    <location>
        <begin position="596"/>
        <end position="733"/>
    </location>
</feature>
<dbReference type="CDD" id="cd00211">
    <property type="entry name" value="PTS_IIA_fru"/>
    <property type="match status" value="1"/>
</dbReference>
<dbReference type="Gene3D" id="1.10.10.60">
    <property type="entry name" value="Homeodomain-like"/>
    <property type="match status" value="1"/>
</dbReference>
<dbReference type="Pfam" id="PF00158">
    <property type="entry name" value="Sigma54_activat"/>
    <property type="match status" value="1"/>
</dbReference>
<proteinExistence type="predicted"/>
<dbReference type="Pfam" id="PF00359">
    <property type="entry name" value="PTS_EIIA_2"/>
    <property type="match status" value="1"/>
</dbReference>
<evidence type="ECO:0000259" key="4">
    <source>
        <dbReference type="PROSITE" id="PS50045"/>
    </source>
</evidence>
<keyword evidence="9" id="KW-1185">Reference proteome</keyword>
<dbReference type="PROSITE" id="PS51094">
    <property type="entry name" value="PTS_EIIA_TYPE_2"/>
    <property type="match status" value="1"/>
</dbReference>
<dbReference type="SUPFAM" id="SSF55804">
    <property type="entry name" value="Phoshotransferase/anion transport protein"/>
    <property type="match status" value="1"/>
</dbReference>
<dbReference type="Gene3D" id="3.40.930.10">
    <property type="entry name" value="Mannitol-specific EII, Chain A"/>
    <property type="match status" value="1"/>
</dbReference>
<keyword evidence="1" id="KW-0808">Transferase</keyword>
<dbReference type="InterPro" id="IPR002178">
    <property type="entry name" value="PTS_EIIA_type-2_dom"/>
</dbReference>
<dbReference type="Pfam" id="PF03610">
    <property type="entry name" value="EIIA-man"/>
    <property type="match status" value="1"/>
</dbReference>
<dbReference type="InterPro" id="IPR036662">
    <property type="entry name" value="PTS_EIIA_man-typ_sf"/>
</dbReference>
<feature type="domain" description="PRD" evidence="7">
    <location>
        <begin position="489"/>
        <end position="593"/>
    </location>
</feature>
<evidence type="ECO:0000259" key="6">
    <source>
        <dbReference type="PROSITE" id="PS51096"/>
    </source>
</evidence>
<dbReference type="InterPro" id="IPR027417">
    <property type="entry name" value="P-loop_NTPase"/>
</dbReference>
<gene>
    <name evidence="8" type="ORF">JK636_02645</name>
</gene>
<name>A0ABS1T5P3_9CLOT</name>
<dbReference type="Pfam" id="PF04552">
    <property type="entry name" value="Sigma54_DBD"/>
    <property type="match status" value="1"/>
</dbReference>
<dbReference type="PANTHER" id="PTHR32071:SF38">
    <property type="entry name" value="PSP OPERON TRANSCRIPTIONAL ACTIVATOR"/>
    <property type="match status" value="1"/>
</dbReference>
<dbReference type="Proteomes" id="UP000632377">
    <property type="component" value="Unassembled WGS sequence"/>
</dbReference>
<feature type="domain" description="Sigma-54 factor interaction" evidence="4">
    <location>
        <begin position="132"/>
        <end position="366"/>
    </location>
</feature>
<keyword evidence="2" id="KW-0547">Nucleotide-binding</keyword>
<dbReference type="RefSeq" id="WP_202747278.1">
    <property type="nucleotide sequence ID" value="NZ_JAESWC010000001.1"/>
</dbReference>
<dbReference type="CDD" id="cd00009">
    <property type="entry name" value="AAA"/>
    <property type="match status" value="1"/>
</dbReference>
<accession>A0ABS1T5P3</accession>
<feature type="domain" description="PTS EIIA type-2" evidence="5">
    <location>
        <begin position="834"/>
        <end position="970"/>
    </location>
</feature>
<evidence type="ECO:0000313" key="9">
    <source>
        <dbReference type="Proteomes" id="UP000632377"/>
    </source>
</evidence>
<organism evidence="8 9">
    <name type="scientific">Clostridium rhizosphaerae</name>
    <dbReference type="NCBI Taxonomy" id="2803861"/>
    <lineage>
        <taxon>Bacteria</taxon>
        <taxon>Bacillati</taxon>
        <taxon>Bacillota</taxon>
        <taxon>Clostridia</taxon>
        <taxon>Eubacteriales</taxon>
        <taxon>Clostridiaceae</taxon>
        <taxon>Clostridium</taxon>
    </lineage>
</organism>
<comment type="caution">
    <text evidence="8">The sequence shown here is derived from an EMBL/GenBank/DDBJ whole genome shotgun (WGS) entry which is preliminary data.</text>
</comment>
<evidence type="ECO:0000259" key="5">
    <source>
        <dbReference type="PROSITE" id="PS51094"/>
    </source>
</evidence>
<dbReference type="InterPro" id="IPR007634">
    <property type="entry name" value="RNA_pol_sigma_54_DNA-bd"/>
</dbReference>
<evidence type="ECO:0000256" key="2">
    <source>
        <dbReference type="ARBA" id="ARBA00022741"/>
    </source>
</evidence>
<dbReference type="Gene3D" id="3.40.50.510">
    <property type="entry name" value="Phosphotransferase system, mannose-type IIA component"/>
    <property type="match status" value="1"/>
</dbReference>
<dbReference type="PROSITE" id="PS50045">
    <property type="entry name" value="SIGMA54_INTERACT_4"/>
    <property type="match status" value="1"/>
</dbReference>
<keyword evidence="3" id="KW-0067">ATP-binding</keyword>
<dbReference type="PROSITE" id="PS51372">
    <property type="entry name" value="PRD_2"/>
    <property type="match status" value="1"/>
</dbReference>
<evidence type="ECO:0000259" key="7">
    <source>
        <dbReference type="PROSITE" id="PS51372"/>
    </source>
</evidence>
<dbReference type="Gene3D" id="1.10.1790.10">
    <property type="entry name" value="PRD domain"/>
    <property type="match status" value="1"/>
</dbReference>
<dbReference type="EMBL" id="JAESWC010000001">
    <property type="protein sequence ID" value="MBL4934652.1"/>
    <property type="molecule type" value="Genomic_DNA"/>
</dbReference>